<accession>A0ABD5VBI3</accession>
<evidence type="ECO:0000313" key="10">
    <source>
        <dbReference type="Proteomes" id="UP001596395"/>
    </source>
</evidence>
<evidence type="ECO:0000256" key="5">
    <source>
        <dbReference type="ARBA" id="ARBA00023163"/>
    </source>
</evidence>
<keyword evidence="5" id="KW-0804">Transcription</keyword>
<keyword evidence="10" id="KW-1185">Reference proteome</keyword>
<keyword evidence="1 6" id="KW-0597">Phosphoprotein</keyword>
<keyword evidence="4" id="KW-0238">DNA-binding</keyword>
<protein>
    <submittedName>
        <fullName evidence="9">Response regulator</fullName>
    </submittedName>
</protein>
<feature type="coiled-coil region" evidence="7">
    <location>
        <begin position="151"/>
        <end position="185"/>
    </location>
</feature>
<dbReference type="AlphaFoldDB" id="A0ABD5VBI3"/>
<dbReference type="RefSeq" id="WP_336349381.1">
    <property type="nucleotide sequence ID" value="NZ_JAZAQL010000001.1"/>
</dbReference>
<reference evidence="9 10" key="1">
    <citation type="journal article" date="2019" name="Int. J. Syst. Evol. Microbiol.">
        <title>The Global Catalogue of Microorganisms (GCM) 10K type strain sequencing project: providing services to taxonomists for standard genome sequencing and annotation.</title>
        <authorList>
            <consortium name="The Broad Institute Genomics Platform"/>
            <consortium name="The Broad Institute Genome Sequencing Center for Infectious Disease"/>
            <person name="Wu L."/>
            <person name="Ma J."/>
        </authorList>
    </citation>
    <scope>NUCLEOTIDE SEQUENCE [LARGE SCALE GENOMIC DNA]</scope>
    <source>
        <strain evidence="9 10">GX26</strain>
    </source>
</reference>
<keyword evidence="7" id="KW-0175">Coiled coil</keyword>
<name>A0ABD5VBI3_9EURY</name>
<dbReference type="InterPro" id="IPR013971">
    <property type="entry name" value="HalX_domain"/>
</dbReference>
<dbReference type="GO" id="GO:0000160">
    <property type="term" value="P:phosphorelay signal transduction system"/>
    <property type="evidence" value="ECO:0007669"/>
    <property type="project" value="UniProtKB-KW"/>
</dbReference>
<dbReference type="Gene3D" id="3.40.50.2300">
    <property type="match status" value="1"/>
</dbReference>
<feature type="domain" description="Response regulatory" evidence="8">
    <location>
        <begin position="8"/>
        <end position="117"/>
    </location>
</feature>
<dbReference type="InterPro" id="IPR001789">
    <property type="entry name" value="Sig_transdc_resp-reg_receiver"/>
</dbReference>
<keyword evidence="2" id="KW-0902">Two-component regulatory system</keyword>
<dbReference type="GO" id="GO:0003677">
    <property type="term" value="F:DNA binding"/>
    <property type="evidence" value="ECO:0007669"/>
    <property type="project" value="UniProtKB-KW"/>
</dbReference>
<evidence type="ECO:0000256" key="4">
    <source>
        <dbReference type="ARBA" id="ARBA00023125"/>
    </source>
</evidence>
<dbReference type="PROSITE" id="PS50110">
    <property type="entry name" value="RESPONSE_REGULATORY"/>
    <property type="match status" value="1"/>
</dbReference>
<evidence type="ECO:0000259" key="8">
    <source>
        <dbReference type="PROSITE" id="PS50110"/>
    </source>
</evidence>
<evidence type="ECO:0000256" key="3">
    <source>
        <dbReference type="ARBA" id="ARBA00023015"/>
    </source>
</evidence>
<dbReference type="InterPro" id="IPR039420">
    <property type="entry name" value="WalR-like"/>
</dbReference>
<evidence type="ECO:0000256" key="6">
    <source>
        <dbReference type="PROSITE-ProRule" id="PRU00169"/>
    </source>
</evidence>
<sequence length="190" mass="22143">MPGDQETTVLVVDDEEKLANMFTLWLRADYDVRTVYEGEAFLAEVDEDVDVVLLDRRMPGYSGDDVLEMLERREADPAVIVVTAIDPELDVLEMPFDDYLVKPVQHEELVDAIELQMRAREHDADLQRFLRLETKRRVLLAEHREMALSGEAEWESLVEEYDELKDRLQRTVDDFESVLEAYRSSHRGRA</sequence>
<evidence type="ECO:0000256" key="2">
    <source>
        <dbReference type="ARBA" id="ARBA00023012"/>
    </source>
</evidence>
<dbReference type="SMART" id="SM00448">
    <property type="entry name" value="REC"/>
    <property type="match status" value="1"/>
</dbReference>
<dbReference type="Pfam" id="PF00072">
    <property type="entry name" value="Response_reg"/>
    <property type="match status" value="1"/>
</dbReference>
<dbReference type="Proteomes" id="UP001596395">
    <property type="component" value="Unassembled WGS sequence"/>
</dbReference>
<keyword evidence="3" id="KW-0805">Transcription regulation</keyword>
<dbReference type="EMBL" id="JBHSXN010000001">
    <property type="protein sequence ID" value="MFC6952401.1"/>
    <property type="molecule type" value="Genomic_DNA"/>
</dbReference>
<evidence type="ECO:0000256" key="7">
    <source>
        <dbReference type="SAM" id="Coils"/>
    </source>
</evidence>
<comment type="caution">
    <text evidence="9">The sequence shown here is derived from an EMBL/GenBank/DDBJ whole genome shotgun (WGS) entry which is preliminary data.</text>
</comment>
<organism evidence="9 10">
    <name type="scientific">Halorubellus litoreus</name>
    <dbReference type="NCBI Taxonomy" id="755308"/>
    <lineage>
        <taxon>Archaea</taxon>
        <taxon>Methanobacteriati</taxon>
        <taxon>Methanobacteriota</taxon>
        <taxon>Stenosarchaea group</taxon>
        <taxon>Halobacteria</taxon>
        <taxon>Halobacteriales</taxon>
        <taxon>Halorubellaceae</taxon>
        <taxon>Halorubellus</taxon>
    </lineage>
</organism>
<feature type="modified residue" description="4-aspartylphosphate" evidence="6">
    <location>
        <position position="55"/>
    </location>
</feature>
<evidence type="ECO:0000256" key="1">
    <source>
        <dbReference type="ARBA" id="ARBA00022553"/>
    </source>
</evidence>
<dbReference type="Pfam" id="PF08663">
    <property type="entry name" value="HalX"/>
    <property type="match status" value="1"/>
</dbReference>
<dbReference type="PANTHER" id="PTHR48111:SF1">
    <property type="entry name" value="TWO-COMPONENT RESPONSE REGULATOR ORR33"/>
    <property type="match status" value="1"/>
</dbReference>
<gene>
    <name evidence="9" type="ORF">ACFQGB_05960</name>
</gene>
<dbReference type="PANTHER" id="PTHR48111">
    <property type="entry name" value="REGULATOR OF RPOS"/>
    <property type="match status" value="1"/>
</dbReference>
<proteinExistence type="predicted"/>
<evidence type="ECO:0000313" key="9">
    <source>
        <dbReference type="EMBL" id="MFC6952401.1"/>
    </source>
</evidence>
<dbReference type="InterPro" id="IPR011006">
    <property type="entry name" value="CheY-like_superfamily"/>
</dbReference>
<dbReference type="SUPFAM" id="SSF52172">
    <property type="entry name" value="CheY-like"/>
    <property type="match status" value="1"/>
</dbReference>